<reference evidence="1 2" key="1">
    <citation type="submission" date="2019-06" db="EMBL/GenBank/DDBJ databases">
        <authorList>
            <person name="Li M."/>
        </authorList>
    </citation>
    <scope>NUCLEOTIDE SEQUENCE [LARGE SCALE GENOMIC DNA]</scope>
    <source>
        <strain evidence="1 2">BGMRC6574</strain>
    </source>
</reference>
<evidence type="ECO:0000313" key="2">
    <source>
        <dbReference type="Proteomes" id="UP000320314"/>
    </source>
</evidence>
<evidence type="ECO:0000313" key="1">
    <source>
        <dbReference type="EMBL" id="TPW27920.1"/>
    </source>
</evidence>
<proteinExistence type="predicted"/>
<name>A0A506U2A2_9HYPH</name>
<dbReference type="RefSeq" id="WP_141166966.1">
    <property type="nucleotide sequence ID" value="NZ_VHLH01000018.1"/>
</dbReference>
<comment type="caution">
    <text evidence="1">The sequence shown here is derived from an EMBL/GenBank/DDBJ whole genome shotgun (WGS) entry which is preliminary data.</text>
</comment>
<dbReference type="AlphaFoldDB" id="A0A506U2A2"/>
<keyword evidence="2" id="KW-1185">Reference proteome</keyword>
<protein>
    <submittedName>
        <fullName evidence="1">Uncharacterized protein</fullName>
    </submittedName>
</protein>
<accession>A0A506U2A2</accession>
<dbReference type="OrthoDB" id="9889149at2"/>
<gene>
    <name evidence="1" type="ORF">FJU11_10270</name>
</gene>
<dbReference type="EMBL" id="VHLH01000018">
    <property type="protein sequence ID" value="TPW27920.1"/>
    <property type="molecule type" value="Genomic_DNA"/>
</dbReference>
<sequence>MMYATLAVVNEEISRLESGGENEDLDLSVFQPEWKDGERLSSVGRRAAFAAFDRGMRQVEVARLLQISTPSAHRIQKIWEQKAQNNR</sequence>
<dbReference type="Proteomes" id="UP000320314">
    <property type="component" value="Unassembled WGS sequence"/>
</dbReference>
<organism evidence="1 2">
    <name type="scientific">Pararhizobium mangrovi</name>
    <dbReference type="NCBI Taxonomy" id="2590452"/>
    <lineage>
        <taxon>Bacteria</taxon>
        <taxon>Pseudomonadati</taxon>
        <taxon>Pseudomonadota</taxon>
        <taxon>Alphaproteobacteria</taxon>
        <taxon>Hyphomicrobiales</taxon>
        <taxon>Rhizobiaceae</taxon>
        <taxon>Rhizobium/Agrobacterium group</taxon>
        <taxon>Pararhizobium</taxon>
    </lineage>
</organism>